<sequence length="154" mass="17756">MRIHTDSLRGIAPQIERIVLKSHALHGLAVQLSRLKARPCRLVDFQILLIVFFGNRDPHLVHRLKQRGFFARREVHQGVVEIKQQVFIRLGRFGQCVFQPLHVVVVGTRVLQDEGWGKGLRKTKQLSTNILCISSLREKHEKKRLSPLAFSFLP</sequence>
<comment type="caution">
    <text evidence="1">The sequence shown here is derived from an EMBL/GenBank/DDBJ whole genome shotgun (WGS) entry which is preliminary data.</text>
</comment>
<dbReference type="AlphaFoldDB" id="A0A645HC32"/>
<gene>
    <name evidence="1" type="ORF">SDC9_183177</name>
</gene>
<proteinExistence type="predicted"/>
<reference evidence="1" key="1">
    <citation type="submission" date="2019-08" db="EMBL/GenBank/DDBJ databases">
        <authorList>
            <person name="Kucharzyk K."/>
            <person name="Murdoch R.W."/>
            <person name="Higgins S."/>
            <person name="Loffler F."/>
        </authorList>
    </citation>
    <scope>NUCLEOTIDE SEQUENCE</scope>
</reference>
<protein>
    <submittedName>
        <fullName evidence="1">Uncharacterized protein</fullName>
    </submittedName>
</protein>
<name>A0A645HC32_9ZZZZ</name>
<organism evidence="1">
    <name type="scientific">bioreactor metagenome</name>
    <dbReference type="NCBI Taxonomy" id="1076179"/>
    <lineage>
        <taxon>unclassified sequences</taxon>
        <taxon>metagenomes</taxon>
        <taxon>ecological metagenomes</taxon>
    </lineage>
</organism>
<evidence type="ECO:0000313" key="1">
    <source>
        <dbReference type="EMBL" id="MPN35679.1"/>
    </source>
</evidence>
<dbReference type="EMBL" id="VSSQ01089430">
    <property type="protein sequence ID" value="MPN35679.1"/>
    <property type="molecule type" value="Genomic_DNA"/>
</dbReference>
<accession>A0A645HC32</accession>